<dbReference type="GO" id="GO:0016747">
    <property type="term" value="F:acyltransferase activity, transferring groups other than amino-acyl groups"/>
    <property type="evidence" value="ECO:0007669"/>
    <property type="project" value="InterPro"/>
</dbReference>
<dbReference type="CDD" id="cd04301">
    <property type="entry name" value="NAT_SF"/>
    <property type="match status" value="1"/>
</dbReference>
<proteinExistence type="predicted"/>
<accession>A0A7Y0LB66</accession>
<sequence length="150" mass="17445">MDWQIKSFGQLTTDELYDFLKLRIDVFVVEQTCYYPDLDELDRHPQTLHVFCYENGKILGYLRILPKGTTYEQYNSIGRVIIAESARGTGLGHELVRVGINACQTHFSEKTIKISAQQHLSNFYQQHQFKQVTEMYLEDGIPHIGMLLDK</sequence>
<evidence type="ECO:0000259" key="1">
    <source>
        <dbReference type="PROSITE" id="PS51186"/>
    </source>
</evidence>
<feature type="domain" description="N-acetyltransferase" evidence="1">
    <location>
        <begin position="6"/>
        <end position="150"/>
    </location>
</feature>
<name>A0A7Y0LB66_9GAMM</name>
<dbReference type="PROSITE" id="PS51186">
    <property type="entry name" value="GNAT"/>
    <property type="match status" value="1"/>
</dbReference>
<evidence type="ECO:0000313" key="2">
    <source>
        <dbReference type="EMBL" id="NMP31320.1"/>
    </source>
</evidence>
<keyword evidence="2" id="KW-0808">Transferase</keyword>
<evidence type="ECO:0000313" key="3">
    <source>
        <dbReference type="Proteomes" id="UP000568664"/>
    </source>
</evidence>
<organism evidence="2 3">
    <name type="scientific">Thalassotalea algicola</name>
    <dbReference type="NCBI Taxonomy" id="2716224"/>
    <lineage>
        <taxon>Bacteria</taxon>
        <taxon>Pseudomonadati</taxon>
        <taxon>Pseudomonadota</taxon>
        <taxon>Gammaproteobacteria</taxon>
        <taxon>Alteromonadales</taxon>
        <taxon>Colwelliaceae</taxon>
        <taxon>Thalassotalea</taxon>
    </lineage>
</organism>
<keyword evidence="3" id="KW-1185">Reference proteome</keyword>
<comment type="caution">
    <text evidence="2">The sequence shown here is derived from an EMBL/GenBank/DDBJ whole genome shotgun (WGS) entry which is preliminary data.</text>
</comment>
<dbReference type="Pfam" id="PF13673">
    <property type="entry name" value="Acetyltransf_10"/>
    <property type="match status" value="1"/>
</dbReference>
<dbReference type="Gene3D" id="3.40.630.30">
    <property type="match status" value="1"/>
</dbReference>
<dbReference type="InterPro" id="IPR000182">
    <property type="entry name" value="GNAT_dom"/>
</dbReference>
<protein>
    <submittedName>
        <fullName evidence="2">GNAT family N-acetyltransferase</fullName>
    </submittedName>
</protein>
<gene>
    <name evidence="2" type="ORF">HII17_07080</name>
</gene>
<dbReference type="RefSeq" id="WP_169074642.1">
    <property type="nucleotide sequence ID" value="NZ_JABBXH010000002.1"/>
</dbReference>
<dbReference type="AlphaFoldDB" id="A0A7Y0LB66"/>
<dbReference type="Proteomes" id="UP000568664">
    <property type="component" value="Unassembled WGS sequence"/>
</dbReference>
<dbReference type="SUPFAM" id="SSF55729">
    <property type="entry name" value="Acyl-CoA N-acyltransferases (Nat)"/>
    <property type="match status" value="1"/>
</dbReference>
<dbReference type="InterPro" id="IPR016181">
    <property type="entry name" value="Acyl_CoA_acyltransferase"/>
</dbReference>
<dbReference type="EMBL" id="JABBXH010000002">
    <property type="protein sequence ID" value="NMP31320.1"/>
    <property type="molecule type" value="Genomic_DNA"/>
</dbReference>
<reference evidence="2 3" key="1">
    <citation type="submission" date="2020-04" db="EMBL/GenBank/DDBJ databases">
        <title>Thalassotalea sp. M1531, isolated from the surface of marine red alga.</title>
        <authorList>
            <person name="Pang L."/>
            <person name="Lu D.-C."/>
        </authorList>
    </citation>
    <scope>NUCLEOTIDE SEQUENCE [LARGE SCALE GENOMIC DNA]</scope>
    <source>
        <strain evidence="2 3">M1531</strain>
    </source>
</reference>